<evidence type="ECO:0000313" key="1">
    <source>
        <dbReference type="EMBL" id="OAG31258.1"/>
    </source>
</evidence>
<comment type="caution">
    <text evidence="1">The sequence shown here is derived from an EMBL/GenBank/DDBJ whole genome shotgun (WGS) entry which is preliminary data.</text>
</comment>
<sequence>MSVCGVVKAIVLNQREGRPTKIQDLASALLLGRKECIDAVQMANEQLKGIGYEICPGSTPRLDHKGVPLEVDMQTSSYTHLLGSFAKCDFIFLIKTLECTPLENTNVNRDVEPIAILAMLIMLNGSDLEYTKALHSMEEVYPKDSEEILKRVLGQKYLRRYKRKEVQWVRLGWRFFFEFPEFAPEKILKKLQKAPMHQ</sequence>
<dbReference type="EMBL" id="LTDL01000021">
    <property type="protein sequence ID" value="OAG31258.1"/>
    <property type="molecule type" value="Genomic_DNA"/>
</dbReference>
<gene>
    <name evidence="1" type="ORF">NEDG_01671</name>
</gene>
<dbReference type="GeneID" id="93648021"/>
<evidence type="ECO:0000313" key="2">
    <source>
        <dbReference type="Proteomes" id="UP000185944"/>
    </source>
</evidence>
<accession>A0A177EHA8</accession>
<protein>
    <submittedName>
        <fullName evidence="1">Uncharacterized protein</fullName>
    </submittedName>
</protein>
<reference evidence="1 2" key="1">
    <citation type="submission" date="2016-02" db="EMBL/GenBank/DDBJ databases">
        <title>Discovery of a natural microsporidian pathogen with a broad tissue tropism in Caenorhabditis elegans.</title>
        <authorList>
            <person name="Luallen R.J."/>
            <person name="Reinke A.W."/>
            <person name="Tong L."/>
            <person name="Botts M.R."/>
            <person name="Felix M.-A."/>
            <person name="Troemel E.R."/>
        </authorList>
    </citation>
    <scope>NUCLEOTIDE SEQUENCE [LARGE SCALE GENOMIC DNA]</scope>
    <source>
        <strain evidence="1 2">JUm2807</strain>
    </source>
</reference>
<organism evidence="1 2">
    <name type="scientific">Nematocida displodere</name>
    <dbReference type="NCBI Taxonomy" id="1805483"/>
    <lineage>
        <taxon>Eukaryota</taxon>
        <taxon>Fungi</taxon>
        <taxon>Fungi incertae sedis</taxon>
        <taxon>Microsporidia</taxon>
        <taxon>Nematocida</taxon>
    </lineage>
</organism>
<dbReference type="AlphaFoldDB" id="A0A177EHA8"/>
<dbReference type="VEuPathDB" id="MicrosporidiaDB:NEDG_01671"/>
<dbReference type="RefSeq" id="XP_067544979.1">
    <property type="nucleotide sequence ID" value="XM_067689089.1"/>
</dbReference>
<name>A0A177EHA8_9MICR</name>
<proteinExistence type="predicted"/>
<dbReference type="Proteomes" id="UP000185944">
    <property type="component" value="Unassembled WGS sequence"/>
</dbReference>
<keyword evidence="2" id="KW-1185">Reference proteome</keyword>
<dbReference type="OrthoDB" id="2186820at2759"/>